<dbReference type="InterPro" id="IPR007393">
    <property type="entry name" value="YlxR_dom"/>
</dbReference>
<feature type="domain" description="YlxR" evidence="2">
    <location>
        <begin position="16"/>
        <end position="88"/>
    </location>
</feature>
<evidence type="ECO:0000313" key="3">
    <source>
        <dbReference type="EMBL" id="SDR68887.1"/>
    </source>
</evidence>
<dbReference type="InterPro" id="IPR035931">
    <property type="entry name" value="YlxR-like_sf"/>
</dbReference>
<evidence type="ECO:0000259" key="2">
    <source>
        <dbReference type="Pfam" id="PF04296"/>
    </source>
</evidence>
<organism evidence="3 4">
    <name type="scientific">Nocardioides scoriae</name>
    <dbReference type="NCBI Taxonomy" id="642780"/>
    <lineage>
        <taxon>Bacteria</taxon>
        <taxon>Bacillati</taxon>
        <taxon>Actinomycetota</taxon>
        <taxon>Actinomycetes</taxon>
        <taxon>Propionibacteriales</taxon>
        <taxon>Nocardioidaceae</taxon>
        <taxon>Nocardioides</taxon>
    </lineage>
</organism>
<dbReference type="InterPro" id="IPR037465">
    <property type="entry name" value="YlxR"/>
</dbReference>
<protein>
    <recommendedName>
        <fullName evidence="2">YlxR domain-containing protein</fullName>
    </recommendedName>
</protein>
<keyword evidence="4" id="KW-1185">Reference proteome</keyword>
<dbReference type="AlphaFoldDB" id="A0A1H1L3B7"/>
<gene>
    <name evidence="3" type="ORF">SAMN04488570_0021</name>
</gene>
<dbReference type="PANTHER" id="PTHR34215:SF1">
    <property type="entry name" value="YLXR DOMAIN-CONTAINING PROTEIN"/>
    <property type="match status" value="1"/>
</dbReference>
<name>A0A1H1L3B7_9ACTN</name>
<evidence type="ECO:0000256" key="1">
    <source>
        <dbReference type="SAM" id="MobiDB-lite"/>
    </source>
</evidence>
<dbReference type="Gene3D" id="3.30.1230.10">
    <property type="entry name" value="YlxR-like"/>
    <property type="match status" value="1"/>
</dbReference>
<reference evidence="4" key="1">
    <citation type="submission" date="2016-10" db="EMBL/GenBank/DDBJ databases">
        <authorList>
            <person name="Varghese N."/>
            <person name="Submissions S."/>
        </authorList>
    </citation>
    <scope>NUCLEOTIDE SEQUENCE [LARGE SCALE GENOMIC DNA]</scope>
    <source>
        <strain evidence="4">DSM 22127</strain>
    </source>
</reference>
<dbReference type="Proteomes" id="UP000198859">
    <property type="component" value="Chromosome I"/>
</dbReference>
<accession>A0A1H1L3B7</accession>
<evidence type="ECO:0000313" key="4">
    <source>
        <dbReference type="Proteomes" id="UP000198859"/>
    </source>
</evidence>
<sequence length="109" mass="12039">MDSLLGDTRHEDGPVRTCVGCRQRATKRELLRVVARSDSDDQDASWSVEPDPTGSAAGRGAHLHPTDTCLALAERSRAFARALRHDVRGRGVLRLDRLREHLAARTTTN</sequence>
<feature type="region of interest" description="Disordered" evidence="1">
    <location>
        <begin position="33"/>
        <end position="63"/>
    </location>
</feature>
<dbReference type="PANTHER" id="PTHR34215">
    <property type="entry name" value="BLL0784 PROTEIN"/>
    <property type="match status" value="1"/>
</dbReference>
<proteinExistence type="predicted"/>
<dbReference type="RefSeq" id="WP_269457928.1">
    <property type="nucleotide sequence ID" value="NZ_LT629757.1"/>
</dbReference>
<dbReference type="STRING" id="642780.SAMN04488570_0021"/>
<dbReference type="EMBL" id="LT629757">
    <property type="protein sequence ID" value="SDR68887.1"/>
    <property type="molecule type" value="Genomic_DNA"/>
</dbReference>
<dbReference type="Pfam" id="PF04296">
    <property type="entry name" value="YlxR"/>
    <property type="match status" value="1"/>
</dbReference>
<dbReference type="SUPFAM" id="SSF64376">
    <property type="entry name" value="YlxR-like"/>
    <property type="match status" value="1"/>
</dbReference>